<reference evidence="4 5" key="1">
    <citation type="journal article" date="2017" name="Proc. Natl. Acad. Sci. U.S.A.">
        <title>Small genome symbiont underlies cuticle hardness in beetles.</title>
        <authorList>
            <person name="Anbutsu H."/>
            <person name="Moriyama M."/>
            <person name="Nikoh N."/>
            <person name="Hosokawa T."/>
            <person name="Futahashi R."/>
            <person name="Tanahashi M."/>
            <person name="Meng X.Y."/>
            <person name="Kuriwada T."/>
            <person name="Mori N."/>
            <person name="Oshima K."/>
            <person name="Hattori M."/>
            <person name="Fujie M."/>
            <person name="Satoh N."/>
            <person name="Maeda T."/>
            <person name="Shigenobu S."/>
            <person name="Koga R."/>
            <person name="Fukatsu T."/>
        </authorList>
    </citation>
    <scope>NUCLEOTIDE SEQUENCE [LARGE SCALE GENOMIC DNA]</scope>
    <source>
        <strain evidence="4">NARRFE1</strain>
    </source>
</reference>
<feature type="domain" description="Mur ligase central" evidence="3">
    <location>
        <begin position="117"/>
        <end position="298"/>
    </location>
</feature>
<dbReference type="AlphaFoldDB" id="A0A2Z5T3L0"/>
<feature type="domain" description="Mur ligase N-terminal catalytic" evidence="2">
    <location>
        <begin position="10"/>
        <end position="99"/>
    </location>
</feature>
<gene>
    <name evidence="4" type="primary">murC</name>
    <name evidence="4" type="ORF">NARRFE1_00170</name>
</gene>
<dbReference type="KEGG" id="eor:NARRFE1_00170"/>
<name>A0A2Z5T3L0_9GAMM</name>
<keyword evidence="5" id="KW-1185">Reference proteome</keyword>
<evidence type="ECO:0000256" key="1">
    <source>
        <dbReference type="SAM" id="Phobius"/>
    </source>
</evidence>
<protein>
    <submittedName>
        <fullName evidence="4">UDP-N-acetylmuramate--L-alanine ligase</fullName>
    </submittedName>
</protein>
<dbReference type="Gene3D" id="3.90.190.20">
    <property type="entry name" value="Mur ligase, C-terminal domain"/>
    <property type="match status" value="1"/>
</dbReference>
<evidence type="ECO:0000259" key="3">
    <source>
        <dbReference type="Pfam" id="PF08245"/>
    </source>
</evidence>
<dbReference type="SUPFAM" id="SSF51984">
    <property type="entry name" value="MurCD N-terminal domain"/>
    <property type="match status" value="1"/>
</dbReference>
<organism evidence="4 5">
    <name type="scientific">endosymbiont of Rhynchophorus ferrugineus</name>
    <dbReference type="NCBI Taxonomy" id="1972133"/>
    <lineage>
        <taxon>Bacteria</taxon>
        <taxon>Pseudomonadati</taxon>
        <taxon>Pseudomonadota</taxon>
        <taxon>Gammaproteobacteria</taxon>
        <taxon>Candidatus Nardonella</taxon>
    </lineage>
</organism>
<proteinExistence type="predicted"/>
<sequence>MSLNINKIKNIHFIGIGGLFISSIPFFFLNINKNINITGSDIGNNEIIKYLKKNNIKVYNKHDSSNINNNIDFIIYSNSIKNNNPEILKAKKLNIPIYNKKYIIKYISNFYKNVISISGSHGKTTISCIIVYILNNLNINFSYIIGGFLLNEKKNFNFCNDKNIIVLESDESDLTFENVKCKYFVLNNIDNDHINNYKNNINNIINSFIKYINCNNKMLTFLNLDDFLIKKIINKISNKFITYGFNKKSDFIIYDYKINYNNNIFTILNKIDNCYYNIFVSNCFGKFNSINITAVISLLYFIKKNIVFISMYEAILNLKKFCGIKRRFEILNNLFFIDKLNNKINNILLITDYGHHPKEIYNIIYNVKLIYNKKIIMIFQPHRYSRTYLLFNNFIKVLLNVNILIILDIYPAFEKNIYNISSYNIYYILKKINKNKVFYVKNNNINNIIYIIKKNINSNNYIIIVQGAGSISNYISNLFKKNE</sequence>
<evidence type="ECO:0000259" key="2">
    <source>
        <dbReference type="Pfam" id="PF01225"/>
    </source>
</evidence>
<dbReference type="InterPro" id="IPR036615">
    <property type="entry name" value="Mur_ligase_C_dom_sf"/>
</dbReference>
<evidence type="ECO:0000313" key="5">
    <source>
        <dbReference type="Proteomes" id="UP000289537"/>
    </source>
</evidence>
<dbReference type="RefSeq" id="WP_148708331.1">
    <property type="nucleotide sequence ID" value="NZ_AP018161.1"/>
</dbReference>
<dbReference type="GO" id="GO:0005524">
    <property type="term" value="F:ATP binding"/>
    <property type="evidence" value="ECO:0007669"/>
    <property type="project" value="InterPro"/>
</dbReference>
<keyword evidence="1" id="KW-0812">Transmembrane</keyword>
<dbReference type="Pfam" id="PF08245">
    <property type="entry name" value="Mur_ligase_M"/>
    <property type="match status" value="1"/>
</dbReference>
<keyword evidence="1" id="KW-1133">Transmembrane helix</keyword>
<accession>A0A2Z5T3L0</accession>
<dbReference type="SUPFAM" id="SSF53623">
    <property type="entry name" value="MurD-like peptide ligases, catalytic domain"/>
    <property type="match status" value="1"/>
</dbReference>
<dbReference type="InterPro" id="IPR000713">
    <property type="entry name" value="Mur_ligase_N"/>
</dbReference>
<dbReference type="PANTHER" id="PTHR43445">
    <property type="entry name" value="UDP-N-ACETYLMURAMATE--L-ALANINE LIGASE-RELATED"/>
    <property type="match status" value="1"/>
</dbReference>
<dbReference type="OrthoDB" id="9804126at2"/>
<feature type="transmembrane region" description="Helical" evidence="1">
    <location>
        <begin position="12"/>
        <end position="31"/>
    </location>
</feature>
<dbReference type="InterPro" id="IPR036565">
    <property type="entry name" value="Mur-like_cat_sf"/>
</dbReference>
<dbReference type="InterPro" id="IPR050061">
    <property type="entry name" value="MurCDEF_pg_biosynth"/>
</dbReference>
<dbReference type="Proteomes" id="UP000289537">
    <property type="component" value="Chromosome"/>
</dbReference>
<evidence type="ECO:0000313" key="4">
    <source>
        <dbReference type="EMBL" id="BBA84980.1"/>
    </source>
</evidence>
<dbReference type="Gene3D" id="3.40.1190.10">
    <property type="entry name" value="Mur-like, catalytic domain"/>
    <property type="match status" value="1"/>
</dbReference>
<dbReference type="SUPFAM" id="SSF53244">
    <property type="entry name" value="MurD-like peptide ligases, peptide-binding domain"/>
    <property type="match status" value="1"/>
</dbReference>
<dbReference type="EMBL" id="AP018161">
    <property type="protein sequence ID" value="BBA84980.1"/>
    <property type="molecule type" value="Genomic_DNA"/>
</dbReference>
<dbReference type="Gene3D" id="3.40.50.720">
    <property type="entry name" value="NAD(P)-binding Rossmann-like Domain"/>
    <property type="match status" value="1"/>
</dbReference>
<dbReference type="InterPro" id="IPR013221">
    <property type="entry name" value="Mur_ligase_cen"/>
</dbReference>
<keyword evidence="4" id="KW-0436">Ligase</keyword>
<keyword evidence="1" id="KW-0472">Membrane</keyword>
<dbReference type="PANTHER" id="PTHR43445:SF3">
    <property type="entry name" value="UDP-N-ACETYLMURAMATE--L-ALANINE LIGASE"/>
    <property type="match status" value="1"/>
</dbReference>
<dbReference type="Pfam" id="PF01225">
    <property type="entry name" value="Mur_ligase"/>
    <property type="match status" value="1"/>
</dbReference>
<dbReference type="GO" id="GO:0016881">
    <property type="term" value="F:acid-amino acid ligase activity"/>
    <property type="evidence" value="ECO:0007669"/>
    <property type="project" value="InterPro"/>
</dbReference>